<keyword evidence="1" id="KW-0328">Glycosyltransferase</keyword>
<evidence type="ECO:0000313" key="4">
    <source>
        <dbReference type="Proteomes" id="UP000034704"/>
    </source>
</evidence>
<dbReference type="GO" id="GO:0008107">
    <property type="term" value="F:galactoside 2-alpha-L-fucosyltransferase activity"/>
    <property type="evidence" value="ECO:0007669"/>
    <property type="project" value="InterPro"/>
</dbReference>
<gene>
    <name evidence="3" type="ORF">UV12_C0004G0038</name>
</gene>
<dbReference type="Proteomes" id="UP000034704">
    <property type="component" value="Unassembled WGS sequence"/>
</dbReference>
<dbReference type="STRING" id="1618756.UV12_C0004G0038"/>
<sequence>MIIVKIEGGLGNQLFQYAFARGISSRLNTEFKIDKSPFDIYYKYHKYALDNFNLKGSLAKDSDFFGFMWLKKQHKLFTFFYNHLRFRKKLLPFYFREQAFHFDSSVFSKDNTYFEGYWQTEKYFRELESELQEEITLNKPLSDYSKGILNQIKSSVAISLHVRRGDYVTGSTISNVPLIHGTCSMDYYKSAIAYISERISNPHFFIFSDDYDWSVENFKSLKYPTVCIKNGADKNYEDLILMASCKHNIIANSSFSWWGAWLNRNKEKIVIAPKKWFNMPKQGTNTDDIIPDTWIKL</sequence>
<name>A0A0G0ZGP2_9BACT</name>
<evidence type="ECO:0000313" key="3">
    <source>
        <dbReference type="EMBL" id="KKS47930.1"/>
    </source>
</evidence>
<reference evidence="3 4" key="1">
    <citation type="journal article" date="2015" name="Nature">
        <title>rRNA introns, odd ribosomes, and small enigmatic genomes across a large radiation of phyla.</title>
        <authorList>
            <person name="Brown C.T."/>
            <person name="Hug L.A."/>
            <person name="Thomas B.C."/>
            <person name="Sharon I."/>
            <person name="Castelle C.J."/>
            <person name="Singh A."/>
            <person name="Wilkins M.J."/>
            <person name="Williams K.H."/>
            <person name="Banfield J.F."/>
        </authorList>
    </citation>
    <scope>NUCLEOTIDE SEQUENCE [LARGE SCALE GENOMIC DNA]</scope>
</reference>
<dbReference type="Pfam" id="PF01531">
    <property type="entry name" value="Glyco_transf_11"/>
    <property type="match status" value="1"/>
</dbReference>
<dbReference type="PANTHER" id="PTHR11927">
    <property type="entry name" value="GALACTOSIDE 2-L-FUCOSYLTRANSFERASE"/>
    <property type="match status" value="1"/>
</dbReference>
<keyword evidence="2 3" id="KW-0808">Transferase</keyword>
<dbReference type="GO" id="GO:0005975">
    <property type="term" value="P:carbohydrate metabolic process"/>
    <property type="evidence" value="ECO:0007669"/>
    <property type="project" value="InterPro"/>
</dbReference>
<dbReference type="Gene3D" id="3.40.50.11350">
    <property type="match status" value="1"/>
</dbReference>
<dbReference type="PATRIC" id="fig|1618756.3.peg.355"/>
<dbReference type="AlphaFoldDB" id="A0A0G0ZGP2"/>
<protein>
    <submittedName>
        <fullName evidence="3">Glycosyl transferase family 11</fullName>
    </submittedName>
</protein>
<organism evidence="3 4">
    <name type="scientific">Candidatus Nomurabacteria bacterium GW2011_GWC2_42_20</name>
    <dbReference type="NCBI Taxonomy" id="1618756"/>
    <lineage>
        <taxon>Bacteria</taxon>
        <taxon>Candidatus Nomuraibacteriota</taxon>
    </lineage>
</organism>
<evidence type="ECO:0000256" key="1">
    <source>
        <dbReference type="ARBA" id="ARBA00022676"/>
    </source>
</evidence>
<dbReference type="PANTHER" id="PTHR11927:SF9">
    <property type="entry name" value="L-FUCOSYLTRANSFERASE"/>
    <property type="match status" value="1"/>
</dbReference>
<dbReference type="InterPro" id="IPR002516">
    <property type="entry name" value="Glyco_trans_11"/>
</dbReference>
<dbReference type="EMBL" id="LCDG01000004">
    <property type="protein sequence ID" value="KKS47930.1"/>
    <property type="molecule type" value="Genomic_DNA"/>
</dbReference>
<comment type="caution">
    <text evidence="3">The sequence shown here is derived from an EMBL/GenBank/DDBJ whole genome shotgun (WGS) entry which is preliminary data.</text>
</comment>
<dbReference type="CDD" id="cd11301">
    <property type="entry name" value="Fut1_Fut2_like"/>
    <property type="match status" value="1"/>
</dbReference>
<evidence type="ECO:0000256" key="2">
    <source>
        <dbReference type="ARBA" id="ARBA00022679"/>
    </source>
</evidence>
<accession>A0A0G0ZGP2</accession>
<dbReference type="GO" id="GO:0016020">
    <property type="term" value="C:membrane"/>
    <property type="evidence" value="ECO:0007669"/>
    <property type="project" value="InterPro"/>
</dbReference>
<proteinExistence type="predicted"/>